<evidence type="ECO:0000313" key="1">
    <source>
        <dbReference type="EMBL" id="GFT13294.1"/>
    </source>
</evidence>
<evidence type="ECO:0000313" key="2">
    <source>
        <dbReference type="Proteomes" id="UP000887013"/>
    </source>
</evidence>
<gene>
    <name evidence="1" type="ORF">NPIL_521021</name>
</gene>
<proteinExistence type="predicted"/>
<dbReference type="Proteomes" id="UP000887013">
    <property type="component" value="Unassembled WGS sequence"/>
</dbReference>
<accession>A0A8X6NGN9</accession>
<protein>
    <submittedName>
        <fullName evidence="1">Uncharacterized protein</fullName>
    </submittedName>
</protein>
<keyword evidence="2" id="KW-1185">Reference proteome</keyword>
<comment type="caution">
    <text evidence="1">The sequence shown here is derived from an EMBL/GenBank/DDBJ whole genome shotgun (WGS) entry which is preliminary data.</text>
</comment>
<sequence>MVMVVRFTYGDVRVLIPKNNQNMRLTTNLIELSLKSSHFVEYESWADTPRTEFSRSASTSTQDWKSHSVCRSSVYTAKRMWSRPRTGEVTGRIHAH</sequence>
<dbReference type="EMBL" id="BMAW01104236">
    <property type="protein sequence ID" value="GFT13294.1"/>
    <property type="molecule type" value="Genomic_DNA"/>
</dbReference>
<dbReference type="AlphaFoldDB" id="A0A8X6NGN9"/>
<organism evidence="1 2">
    <name type="scientific">Nephila pilipes</name>
    <name type="common">Giant wood spider</name>
    <name type="synonym">Nephila maculata</name>
    <dbReference type="NCBI Taxonomy" id="299642"/>
    <lineage>
        <taxon>Eukaryota</taxon>
        <taxon>Metazoa</taxon>
        <taxon>Ecdysozoa</taxon>
        <taxon>Arthropoda</taxon>
        <taxon>Chelicerata</taxon>
        <taxon>Arachnida</taxon>
        <taxon>Araneae</taxon>
        <taxon>Araneomorphae</taxon>
        <taxon>Entelegynae</taxon>
        <taxon>Araneoidea</taxon>
        <taxon>Nephilidae</taxon>
        <taxon>Nephila</taxon>
    </lineage>
</organism>
<reference evidence="1" key="1">
    <citation type="submission" date="2020-08" db="EMBL/GenBank/DDBJ databases">
        <title>Multicomponent nature underlies the extraordinary mechanical properties of spider dragline silk.</title>
        <authorList>
            <person name="Kono N."/>
            <person name="Nakamura H."/>
            <person name="Mori M."/>
            <person name="Yoshida Y."/>
            <person name="Ohtoshi R."/>
            <person name="Malay A.D."/>
            <person name="Moran D.A.P."/>
            <person name="Tomita M."/>
            <person name="Numata K."/>
            <person name="Arakawa K."/>
        </authorList>
    </citation>
    <scope>NUCLEOTIDE SEQUENCE</scope>
</reference>
<name>A0A8X6NGN9_NEPPI</name>